<dbReference type="InterPro" id="IPR000858">
    <property type="entry name" value="S_locus_glycoprot_dom"/>
</dbReference>
<comment type="similarity">
    <text evidence="13">Belongs to the protein kinase superfamily. Ser/Thr protein kinase family.</text>
</comment>
<evidence type="ECO:0000256" key="5">
    <source>
        <dbReference type="ARBA" id="ARBA00022729"/>
    </source>
</evidence>
<gene>
    <name evidence="17" type="ORF">STAS_28070</name>
</gene>
<dbReference type="Pfam" id="PF00954">
    <property type="entry name" value="S_locus_glycop"/>
    <property type="match status" value="1"/>
</dbReference>
<dbReference type="Pfam" id="PF07714">
    <property type="entry name" value="PK_Tyr_Ser-Thr"/>
    <property type="match status" value="1"/>
</dbReference>
<feature type="transmembrane region" description="Helical" evidence="14">
    <location>
        <begin position="462"/>
        <end position="489"/>
    </location>
</feature>
<dbReference type="PANTHER" id="PTHR47974:SF10">
    <property type="entry name" value="RECEPTOR-LIKE SERINE_THREONINE-PROTEIN KINASE"/>
    <property type="match status" value="1"/>
</dbReference>
<dbReference type="PROSITE" id="PS50011">
    <property type="entry name" value="PROTEIN_KINASE_DOM"/>
    <property type="match status" value="1"/>
</dbReference>
<sequence length="797" mass="87978">MWFSWLNQQQLLLGVAPREKRLRKCDLTRYTWLPLMLQFLCCAFSGVSCDDFAIPLGSEINNAFDSGKNQNWVSKNGVFSLGFLVMDGGDEYAVGLKYNLGDKSANLPLWTIGGGLRISQNSILRLGMDGELVLVDNLSKITMWSSGTSNLGVQKAKVLDNGNFVLLGSKNEVVWESFDSPTNTLLPGQSFRYPQTLRALSSKSISSYYSLVISKSGELRLLWEHNVTYWSSQFSSKEARFDSNGVFGLYNAENKDVWLATAKDYGDPSVKLRHLRIDRDGNLRIYSWDGIGRAWKPVWQAVEDQCSVFGSCGLYSVCGYNSTGPVCDCLNPIPLGGAGCWKLADLGNCRLHASLLTLNQTVLYGLYPSHDDEILLSEMRCRDFCSRDSACLAATSMNDGSGLCKVKRTSFVSGYKGPSVRAVSFLKVCSIPQAVAAVRGLGGGPAATARDQVSTKGSAKRLIWPVVFVVLVTLLVVSSIQIVILTVLYRKRNGFVRKGNPEAAQANGLYSVLVRVSFEEVKELTNGFADKIGSSVFRGALPNGTPIVAKVLTDVGVSEREFRAAVATLSGTHHRNLASVKGFCFEGSSKKALLIREFVCNESLDKWVGAEENCEGGRNWDRKVEIALGVARGLAYLHSECQKCITHGNLKMENVVFDENMVPKLTDFGLRDLYSRQVQVQVQAASSSESASERDIYALGLMFLQILTCKREVYGENMESVVEKLKRKRKFLGGDGLEAIERMARISFWCMQSQPFLRPSIGEVVKVLEGTLSVDRPPSFLVCRRDDVEVDTEMLEA</sequence>
<evidence type="ECO:0000259" key="15">
    <source>
        <dbReference type="PROSITE" id="PS50011"/>
    </source>
</evidence>
<dbReference type="OrthoDB" id="4062651at2759"/>
<comment type="catalytic activity">
    <reaction evidence="13">
        <text>L-threonyl-[protein] + ATP = O-phospho-L-threonyl-[protein] + ADP + H(+)</text>
        <dbReference type="Rhea" id="RHEA:46608"/>
        <dbReference type="Rhea" id="RHEA-COMP:11060"/>
        <dbReference type="Rhea" id="RHEA-COMP:11605"/>
        <dbReference type="ChEBI" id="CHEBI:15378"/>
        <dbReference type="ChEBI" id="CHEBI:30013"/>
        <dbReference type="ChEBI" id="CHEBI:30616"/>
        <dbReference type="ChEBI" id="CHEBI:61977"/>
        <dbReference type="ChEBI" id="CHEBI:456216"/>
        <dbReference type="EC" id="2.7.11.1"/>
    </reaction>
</comment>
<dbReference type="GO" id="GO:0005524">
    <property type="term" value="F:ATP binding"/>
    <property type="evidence" value="ECO:0007669"/>
    <property type="project" value="UniProtKB-KW"/>
</dbReference>
<dbReference type="Proteomes" id="UP000325081">
    <property type="component" value="Unassembled WGS sequence"/>
</dbReference>
<dbReference type="EC" id="2.7.11.1" evidence="13"/>
<dbReference type="InterPro" id="IPR011009">
    <property type="entry name" value="Kinase-like_dom_sf"/>
</dbReference>
<keyword evidence="4 14" id="KW-0812">Transmembrane</keyword>
<keyword evidence="11" id="KW-1015">Disulfide bond</keyword>
<dbReference type="PROSITE" id="PS50927">
    <property type="entry name" value="BULB_LECTIN"/>
    <property type="match status" value="1"/>
</dbReference>
<proteinExistence type="inferred from homology"/>
<keyword evidence="10 14" id="KW-0472">Membrane</keyword>
<dbReference type="SUPFAM" id="SSF51110">
    <property type="entry name" value="alpha-D-mannose-specific plant lectins"/>
    <property type="match status" value="2"/>
</dbReference>
<dbReference type="GO" id="GO:0048544">
    <property type="term" value="P:recognition of pollen"/>
    <property type="evidence" value="ECO:0007669"/>
    <property type="project" value="InterPro"/>
</dbReference>
<reference evidence="18" key="1">
    <citation type="journal article" date="2019" name="Curr. Biol.">
        <title>Genome Sequence of Striga asiatica Provides Insight into the Evolution of Plant Parasitism.</title>
        <authorList>
            <person name="Yoshida S."/>
            <person name="Kim S."/>
            <person name="Wafula E.K."/>
            <person name="Tanskanen J."/>
            <person name="Kim Y.M."/>
            <person name="Honaas L."/>
            <person name="Yang Z."/>
            <person name="Spallek T."/>
            <person name="Conn C.E."/>
            <person name="Ichihashi Y."/>
            <person name="Cheong K."/>
            <person name="Cui S."/>
            <person name="Der J.P."/>
            <person name="Gundlach H."/>
            <person name="Jiao Y."/>
            <person name="Hori C."/>
            <person name="Ishida J.K."/>
            <person name="Kasahara H."/>
            <person name="Kiba T."/>
            <person name="Kim M.S."/>
            <person name="Koo N."/>
            <person name="Laohavisit A."/>
            <person name="Lee Y.H."/>
            <person name="Lumba S."/>
            <person name="McCourt P."/>
            <person name="Mortimer J.C."/>
            <person name="Mutuku J.M."/>
            <person name="Nomura T."/>
            <person name="Sasaki-Sekimoto Y."/>
            <person name="Seto Y."/>
            <person name="Wang Y."/>
            <person name="Wakatake T."/>
            <person name="Sakakibara H."/>
            <person name="Demura T."/>
            <person name="Yamaguchi S."/>
            <person name="Yoneyama K."/>
            <person name="Manabe R.I."/>
            <person name="Nelson D.C."/>
            <person name="Schulman A.H."/>
            <person name="Timko M.P."/>
            <person name="dePamphilis C.W."/>
            <person name="Choi D."/>
            <person name="Shirasu K."/>
        </authorList>
    </citation>
    <scope>NUCLEOTIDE SEQUENCE [LARGE SCALE GENOMIC DNA]</scope>
    <source>
        <strain evidence="18">cv. UVA1</strain>
    </source>
</reference>
<keyword evidence="5" id="KW-0732">Signal</keyword>
<feature type="domain" description="Bulb-type lectin" evidence="16">
    <location>
        <begin position="57"/>
        <end position="179"/>
    </location>
</feature>
<evidence type="ECO:0000256" key="12">
    <source>
        <dbReference type="ARBA" id="ARBA00023180"/>
    </source>
</evidence>
<evidence type="ECO:0000256" key="8">
    <source>
        <dbReference type="ARBA" id="ARBA00022840"/>
    </source>
</evidence>
<dbReference type="Gene3D" id="1.10.510.10">
    <property type="entry name" value="Transferase(Phosphotransferase) domain 1"/>
    <property type="match status" value="1"/>
</dbReference>
<keyword evidence="7 13" id="KW-0418">Kinase</keyword>
<name>A0A5A7R077_STRAF</name>
<dbReference type="EMBL" id="BKCP01009403">
    <property type="protein sequence ID" value="GER50748.1"/>
    <property type="molecule type" value="Genomic_DNA"/>
</dbReference>
<evidence type="ECO:0000256" key="11">
    <source>
        <dbReference type="ARBA" id="ARBA00023157"/>
    </source>
</evidence>
<keyword evidence="6 13" id="KW-0547">Nucleotide-binding</keyword>
<dbReference type="InterPro" id="IPR036426">
    <property type="entry name" value="Bulb-type_lectin_dom_sf"/>
</dbReference>
<keyword evidence="2 13" id="KW-0723">Serine/threonine-protein kinase</keyword>
<keyword evidence="12" id="KW-0325">Glycoprotein</keyword>
<evidence type="ECO:0000259" key="16">
    <source>
        <dbReference type="PROSITE" id="PS50927"/>
    </source>
</evidence>
<dbReference type="SUPFAM" id="SSF56112">
    <property type="entry name" value="Protein kinase-like (PK-like)"/>
    <property type="match status" value="1"/>
</dbReference>
<feature type="domain" description="Protein kinase" evidence="15">
    <location>
        <begin position="518"/>
        <end position="772"/>
    </location>
</feature>
<evidence type="ECO:0000256" key="7">
    <source>
        <dbReference type="ARBA" id="ARBA00022777"/>
    </source>
</evidence>
<dbReference type="InterPro" id="IPR024171">
    <property type="entry name" value="SRK-like_kinase"/>
</dbReference>
<comment type="subcellular location">
    <subcellularLocation>
        <location evidence="1">Membrane</location>
        <topology evidence="1">Single-pass membrane protein</topology>
    </subcellularLocation>
</comment>
<comment type="caution">
    <text evidence="17">The sequence shown here is derived from an EMBL/GenBank/DDBJ whole genome shotgun (WGS) entry which is preliminary data.</text>
</comment>
<keyword evidence="9 14" id="KW-1133">Transmembrane helix</keyword>
<dbReference type="InterPro" id="IPR001480">
    <property type="entry name" value="Bulb-type_lectin_dom"/>
</dbReference>
<keyword evidence="18" id="KW-1185">Reference proteome</keyword>
<dbReference type="Gene3D" id="3.30.200.20">
    <property type="entry name" value="Phosphorylase Kinase, domain 1"/>
    <property type="match status" value="1"/>
</dbReference>
<evidence type="ECO:0000313" key="17">
    <source>
        <dbReference type="EMBL" id="GER50748.1"/>
    </source>
</evidence>
<evidence type="ECO:0000256" key="14">
    <source>
        <dbReference type="SAM" id="Phobius"/>
    </source>
</evidence>
<evidence type="ECO:0000256" key="2">
    <source>
        <dbReference type="ARBA" id="ARBA00022527"/>
    </source>
</evidence>
<dbReference type="AlphaFoldDB" id="A0A5A7R077"/>
<dbReference type="Pfam" id="PF01453">
    <property type="entry name" value="B_lectin"/>
    <property type="match status" value="1"/>
</dbReference>
<dbReference type="Gene3D" id="2.90.10.10">
    <property type="entry name" value="Bulb-type lectin domain"/>
    <property type="match status" value="2"/>
</dbReference>
<evidence type="ECO:0000313" key="18">
    <source>
        <dbReference type="Proteomes" id="UP000325081"/>
    </source>
</evidence>
<evidence type="ECO:0000256" key="10">
    <source>
        <dbReference type="ARBA" id="ARBA00023136"/>
    </source>
</evidence>
<dbReference type="GO" id="GO:0106310">
    <property type="term" value="F:protein serine kinase activity"/>
    <property type="evidence" value="ECO:0007669"/>
    <property type="project" value="RHEA"/>
</dbReference>
<organism evidence="17 18">
    <name type="scientific">Striga asiatica</name>
    <name type="common">Asiatic witchweed</name>
    <name type="synonym">Buchnera asiatica</name>
    <dbReference type="NCBI Taxonomy" id="4170"/>
    <lineage>
        <taxon>Eukaryota</taxon>
        <taxon>Viridiplantae</taxon>
        <taxon>Streptophyta</taxon>
        <taxon>Embryophyta</taxon>
        <taxon>Tracheophyta</taxon>
        <taxon>Spermatophyta</taxon>
        <taxon>Magnoliopsida</taxon>
        <taxon>eudicotyledons</taxon>
        <taxon>Gunneridae</taxon>
        <taxon>Pentapetalae</taxon>
        <taxon>asterids</taxon>
        <taxon>lamiids</taxon>
        <taxon>Lamiales</taxon>
        <taxon>Orobanchaceae</taxon>
        <taxon>Buchnereae</taxon>
        <taxon>Striga</taxon>
    </lineage>
</organism>
<evidence type="ECO:0000256" key="1">
    <source>
        <dbReference type="ARBA" id="ARBA00004167"/>
    </source>
</evidence>
<evidence type="ECO:0000256" key="9">
    <source>
        <dbReference type="ARBA" id="ARBA00022989"/>
    </source>
</evidence>
<evidence type="ECO:0000256" key="3">
    <source>
        <dbReference type="ARBA" id="ARBA00022679"/>
    </source>
</evidence>
<evidence type="ECO:0000256" key="6">
    <source>
        <dbReference type="ARBA" id="ARBA00022741"/>
    </source>
</evidence>
<accession>A0A5A7R077</accession>
<evidence type="ECO:0000256" key="4">
    <source>
        <dbReference type="ARBA" id="ARBA00022692"/>
    </source>
</evidence>
<dbReference type="GO" id="GO:0016020">
    <property type="term" value="C:membrane"/>
    <property type="evidence" value="ECO:0007669"/>
    <property type="project" value="UniProtKB-SubCell"/>
</dbReference>
<dbReference type="PIRSF" id="PIRSF000641">
    <property type="entry name" value="SRK"/>
    <property type="match status" value="1"/>
</dbReference>
<protein>
    <recommendedName>
        <fullName evidence="13">Receptor-like serine/threonine-protein kinase</fullName>
        <ecNumber evidence="13">2.7.11.1</ecNumber>
    </recommendedName>
</protein>
<dbReference type="InterPro" id="IPR001245">
    <property type="entry name" value="Ser-Thr/Tyr_kinase_cat_dom"/>
</dbReference>
<dbReference type="SMART" id="SM00108">
    <property type="entry name" value="B_lectin"/>
    <property type="match status" value="1"/>
</dbReference>
<evidence type="ECO:0000256" key="13">
    <source>
        <dbReference type="PIRNR" id="PIRNR000641"/>
    </source>
</evidence>
<keyword evidence="3 13" id="KW-0808">Transferase</keyword>
<keyword evidence="8 13" id="KW-0067">ATP-binding</keyword>
<dbReference type="PANTHER" id="PTHR47974">
    <property type="entry name" value="OS07G0415500 PROTEIN"/>
    <property type="match status" value="1"/>
</dbReference>
<dbReference type="InterPro" id="IPR000719">
    <property type="entry name" value="Prot_kinase_dom"/>
</dbReference>
<dbReference type="GO" id="GO:0004674">
    <property type="term" value="F:protein serine/threonine kinase activity"/>
    <property type="evidence" value="ECO:0007669"/>
    <property type="project" value="UniProtKB-KW"/>
</dbReference>
<comment type="catalytic activity">
    <reaction evidence="13">
        <text>L-seryl-[protein] + ATP = O-phospho-L-seryl-[protein] + ADP + H(+)</text>
        <dbReference type="Rhea" id="RHEA:17989"/>
        <dbReference type="Rhea" id="RHEA-COMP:9863"/>
        <dbReference type="Rhea" id="RHEA-COMP:11604"/>
        <dbReference type="ChEBI" id="CHEBI:15378"/>
        <dbReference type="ChEBI" id="CHEBI:29999"/>
        <dbReference type="ChEBI" id="CHEBI:30616"/>
        <dbReference type="ChEBI" id="CHEBI:83421"/>
        <dbReference type="ChEBI" id="CHEBI:456216"/>
        <dbReference type="EC" id="2.7.11.1"/>
    </reaction>
</comment>